<gene>
    <name evidence="15" type="ORF">FALBO_11919</name>
</gene>
<dbReference type="InterPro" id="IPR002500">
    <property type="entry name" value="PAPS_reduct_dom"/>
</dbReference>
<evidence type="ECO:0000256" key="2">
    <source>
        <dbReference type="ARBA" id="ARBA00012393"/>
    </source>
</evidence>
<evidence type="ECO:0000313" key="15">
    <source>
        <dbReference type="EMBL" id="KAF4461282.1"/>
    </source>
</evidence>
<protein>
    <recommendedName>
        <fullName evidence="2">FAD synthase</fullName>
        <ecNumber evidence="2">2.7.7.2</ecNumber>
    </recommendedName>
    <alternativeName>
        <fullName evidence="10">FAD pyrophosphorylase</fullName>
    </alternativeName>
    <alternativeName>
        <fullName evidence="11">FMN adenylyltransferase</fullName>
    </alternativeName>
</protein>
<reference evidence="15 16" key="1">
    <citation type="submission" date="2020-01" db="EMBL/GenBank/DDBJ databases">
        <title>Identification and distribution of gene clusters putatively required for synthesis of sphingolipid metabolism inhibitors in phylogenetically diverse species of the filamentous fungus Fusarium.</title>
        <authorList>
            <person name="Kim H.-S."/>
            <person name="Busman M."/>
            <person name="Brown D.W."/>
            <person name="Divon H."/>
            <person name="Uhlig S."/>
            <person name="Proctor R.H."/>
        </authorList>
    </citation>
    <scope>NUCLEOTIDE SEQUENCE [LARGE SCALE GENOMIC DNA]</scope>
    <source>
        <strain evidence="15 16">NRRL 20459</strain>
    </source>
</reference>
<feature type="region of interest" description="Disordered" evidence="13">
    <location>
        <begin position="227"/>
        <end position="248"/>
    </location>
</feature>
<dbReference type="OrthoDB" id="270728at2759"/>
<keyword evidence="5" id="KW-0808">Transferase</keyword>
<dbReference type="AlphaFoldDB" id="A0A8H4PHJ5"/>
<dbReference type="GO" id="GO:0005524">
    <property type="term" value="F:ATP binding"/>
    <property type="evidence" value="ECO:0007669"/>
    <property type="project" value="UniProtKB-KW"/>
</dbReference>
<evidence type="ECO:0000256" key="10">
    <source>
        <dbReference type="ARBA" id="ARBA00031145"/>
    </source>
</evidence>
<dbReference type="SUPFAM" id="SSF52402">
    <property type="entry name" value="Adenine nucleotide alpha hydrolases-like"/>
    <property type="match status" value="1"/>
</dbReference>
<keyword evidence="6" id="KW-0548">Nucleotidyltransferase</keyword>
<evidence type="ECO:0000256" key="8">
    <source>
        <dbReference type="ARBA" id="ARBA00022827"/>
    </source>
</evidence>
<keyword evidence="16" id="KW-1185">Reference proteome</keyword>
<feature type="domain" description="Phosphoadenosine phosphosulphate reductase" evidence="14">
    <location>
        <begin position="151"/>
        <end position="231"/>
    </location>
</feature>
<evidence type="ECO:0000256" key="11">
    <source>
        <dbReference type="ARBA" id="ARBA00031871"/>
    </source>
</evidence>
<keyword evidence="4" id="KW-0288">FMN</keyword>
<sequence>MIAPPPRSLRDKCLEVKDKVDAFLAEDPDTQLLRDVQSQLRISIDVVEEALEKYRPEQISLSYNGGKDCLVLLIVILACMGRRYYQFDSSTTNGTSDSTASSPPEKIQSVYIVAAHPFPEIDEFVETSSAEYSLEVARYVLPMKKGLEIYLEERPSIKAIFVGTRRTDPHGEKLTHFDPTDAGWPSFMRIHPVIDWHYVQIWAFIRHLGISYCPLYDQGYTSLGGKKDTHPNPHLKKEGQNGQGFRPAYELIEDYEERLGRDS</sequence>
<dbReference type="PANTHER" id="PTHR23293">
    <property type="entry name" value="FAD SYNTHETASE-RELATED FMN ADENYLYLTRANSFERASE"/>
    <property type="match status" value="1"/>
</dbReference>
<evidence type="ECO:0000256" key="9">
    <source>
        <dbReference type="ARBA" id="ARBA00022840"/>
    </source>
</evidence>
<accession>A0A8H4PHJ5</accession>
<keyword evidence="9" id="KW-0067">ATP-binding</keyword>
<dbReference type="Gene3D" id="3.40.50.620">
    <property type="entry name" value="HUPs"/>
    <property type="match status" value="1"/>
</dbReference>
<evidence type="ECO:0000256" key="13">
    <source>
        <dbReference type="SAM" id="MobiDB-lite"/>
    </source>
</evidence>
<dbReference type="EC" id="2.7.7.2" evidence="2"/>
<proteinExistence type="predicted"/>
<dbReference type="Proteomes" id="UP000554235">
    <property type="component" value="Unassembled WGS sequence"/>
</dbReference>
<evidence type="ECO:0000256" key="12">
    <source>
        <dbReference type="ARBA" id="ARBA00049494"/>
    </source>
</evidence>
<keyword evidence="8" id="KW-0274">FAD</keyword>
<organism evidence="15 16">
    <name type="scientific">Fusarium albosuccineum</name>
    <dbReference type="NCBI Taxonomy" id="1237068"/>
    <lineage>
        <taxon>Eukaryota</taxon>
        <taxon>Fungi</taxon>
        <taxon>Dikarya</taxon>
        <taxon>Ascomycota</taxon>
        <taxon>Pezizomycotina</taxon>
        <taxon>Sordariomycetes</taxon>
        <taxon>Hypocreomycetidae</taxon>
        <taxon>Hypocreales</taxon>
        <taxon>Nectriaceae</taxon>
        <taxon>Fusarium</taxon>
        <taxon>Fusarium decemcellulare species complex</taxon>
    </lineage>
</organism>
<dbReference type="FunFam" id="3.40.50.620:FF:000187">
    <property type="entry name" value="Probable FAD synthetase"/>
    <property type="match status" value="1"/>
</dbReference>
<evidence type="ECO:0000259" key="14">
    <source>
        <dbReference type="Pfam" id="PF01507"/>
    </source>
</evidence>
<evidence type="ECO:0000313" key="16">
    <source>
        <dbReference type="Proteomes" id="UP000554235"/>
    </source>
</evidence>
<dbReference type="EMBL" id="JAADYS010001749">
    <property type="protein sequence ID" value="KAF4461282.1"/>
    <property type="molecule type" value="Genomic_DNA"/>
</dbReference>
<evidence type="ECO:0000256" key="6">
    <source>
        <dbReference type="ARBA" id="ARBA00022695"/>
    </source>
</evidence>
<evidence type="ECO:0000256" key="5">
    <source>
        <dbReference type="ARBA" id="ARBA00022679"/>
    </source>
</evidence>
<evidence type="ECO:0000256" key="7">
    <source>
        <dbReference type="ARBA" id="ARBA00022741"/>
    </source>
</evidence>
<dbReference type="PANTHER" id="PTHR23293:SF9">
    <property type="entry name" value="FAD SYNTHASE"/>
    <property type="match status" value="1"/>
</dbReference>
<feature type="compositionally biased region" description="Basic and acidic residues" evidence="13">
    <location>
        <begin position="227"/>
        <end position="239"/>
    </location>
</feature>
<dbReference type="GO" id="GO:0003919">
    <property type="term" value="F:FMN adenylyltransferase activity"/>
    <property type="evidence" value="ECO:0007669"/>
    <property type="project" value="UniProtKB-EC"/>
</dbReference>
<dbReference type="Pfam" id="PF01507">
    <property type="entry name" value="PAPS_reduct"/>
    <property type="match status" value="1"/>
</dbReference>
<dbReference type="CDD" id="cd23948">
    <property type="entry name" value="FAD_synthase"/>
    <property type="match status" value="1"/>
</dbReference>
<keyword evidence="7" id="KW-0547">Nucleotide-binding</keyword>
<dbReference type="GO" id="GO:0006747">
    <property type="term" value="P:FAD biosynthetic process"/>
    <property type="evidence" value="ECO:0007669"/>
    <property type="project" value="TreeGrafter"/>
</dbReference>
<keyword evidence="3" id="KW-0285">Flavoprotein</keyword>
<comment type="catalytic activity">
    <reaction evidence="12">
        <text>FMN + ATP + H(+) = FAD + diphosphate</text>
        <dbReference type="Rhea" id="RHEA:17237"/>
        <dbReference type="ChEBI" id="CHEBI:15378"/>
        <dbReference type="ChEBI" id="CHEBI:30616"/>
        <dbReference type="ChEBI" id="CHEBI:33019"/>
        <dbReference type="ChEBI" id="CHEBI:57692"/>
        <dbReference type="ChEBI" id="CHEBI:58210"/>
        <dbReference type="EC" id="2.7.7.2"/>
    </reaction>
</comment>
<name>A0A8H4PHJ5_9HYPO</name>
<comment type="pathway">
    <text evidence="1">Cofactor biosynthesis; FAD biosynthesis; FAD from FMN: step 1/1.</text>
</comment>
<evidence type="ECO:0000256" key="4">
    <source>
        <dbReference type="ARBA" id="ARBA00022643"/>
    </source>
</evidence>
<evidence type="ECO:0000256" key="3">
    <source>
        <dbReference type="ARBA" id="ARBA00022630"/>
    </source>
</evidence>
<comment type="caution">
    <text evidence="15">The sequence shown here is derived from an EMBL/GenBank/DDBJ whole genome shotgun (WGS) entry which is preliminary data.</text>
</comment>
<dbReference type="InterPro" id="IPR014729">
    <property type="entry name" value="Rossmann-like_a/b/a_fold"/>
</dbReference>
<evidence type="ECO:0000256" key="1">
    <source>
        <dbReference type="ARBA" id="ARBA00004726"/>
    </source>
</evidence>